<feature type="region of interest" description="Disordered" evidence="1">
    <location>
        <begin position="53"/>
        <end position="74"/>
    </location>
</feature>
<evidence type="ECO:0000313" key="3">
    <source>
        <dbReference type="Proteomes" id="UP000499080"/>
    </source>
</evidence>
<protein>
    <submittedName>
        <fullName evidence="2">Uncharacterized protein</fullName>
    </submittedName>
</protein>
<accession>A0A4Y2UA29</accession>
<keyword evidence="3" id="KW-1185">Reference proteome</keyword>
<dbReference type="EMBL" id="BGPR01034525">
    <property type="protein sequence ID" value="GBO08944.1"/>
    <property type="molecule type" value="Genomic_DNA"/>
</dbReference>
<gene>
    <name evidence="2" type="ORF">AVEN_160285_1</name>
</gene>
<comment type="caution">
    <text evidence="2">The sequence shown here is derived from an EMBL/GenBank/DDBJ whole genome shotgun (WGS) entry which is preliminary data.</text>
</comment>
<evidence type="ECO:0000313" key="2">
    <source>
        <dbReference type="EMBL" id="GBO08944.1"/>
    </source>
</evidence>
<reference evidence="2 3" key="1">
    <citation type="journal article" date="2019" name="Sci. Rep.">
        <title>Orb-weaving spider Araneus ventricosus genome elucidates the spidroin gene catalogue.</title>
        <authorList>
            <person name="Kono N."/>
            <person name="Nakamura H."/>
            <person name="Ohtoshi R."/>
            <person name="Moran D.A.P."/>
            <person name="Shinohara A."/>
            <person name="Yoshida Y."/>
            <person name="Fujiwara M."/>
            <person name="Mori M."/>
            <person name="Tomita M."/>
            <person name="Arakawa K."/>
        </authorList>
    </citation>
    <scope>NUCLEOTIDE SEQUENCE [LARGE SCALE GENOMIC DNA]</scope>
</reference>
<sequence length="101" mass="11116">MVRRRATDGNWGPIRMRGRHIEGESITDSDTDTPGIWLGGVTFPQVNNGKASLTGKPKTHAFNKPANQRGARVRRRAGECNSLNFKDAEDETQAVGGTNYF</sequence>
<dbReference type="Proteomes" id="UP000499080">
    <property type="component" value="Unassembled WGS sequence"/>
</dbReference>
<name>A0A4Y2UA29_ARAVE</name>
<organism evidence="2 3">
    <name type="scientific">Araneus ventricosus</name>
    <name type="common">Orbweaver spider</name>
    <name type="synonym">Epeira ventricosa</name>
    <dbReference type="NCBI Taxonomy" id="182803"/>
    <lineage>
        <taxon>Eukaryota</taxon>
        <taxon>Metazoa</taxon>
        <taxon>Ecdysozoa</taxon>
        <taxon>Arthropoda</taxon>
        <taxon>Chelicerata</taxon>
        <taxon>Arachnida</taxon>
        <taxon>Araneae</taxon>
        <taxon>Araneomorphae</taxon>
        <taxon>Entelegynae</taxon>
        <taxon>Araneoidea</taxon>
        <taxon>Araneidae</taxon>
        <taxon>Araneus</taxon>
    </lineage>
</organism>
<dbReference type="AlphaFoldDB" id="A0A4Y2UA29"/>
<proteinExistence type="predicted"/>
<evidence type="ECO:0000256" key="1">
    <source>
        <dbReference type="SAM" id="MobiDB-lite"/>
    </source>
</evidence>